<dbReference type="Pfam" id="PF02720">
    <property type="entry name" value="DUF222"/>
    <property type="match status" value="1"/>
</dbReference>
<proteinExistence type="predicted"/>
<dbReference type="CDD" id="cd00085">
    <property type="entry name" value="HNHc"/>
    <property type="match status" value="1"/>
</dbReference>
<reference evidence="2 3" key="1">
    <citation type="submission" date="2016-11" db="EMBL/GenBank/DDBJ databases">
        <authorList>
            <person name="Jaros S."/>
            <person name="Januszkiewicz K."/>
            <person name="Wedrychowicz H."/>
        </authorList>
    </citation>
    <scope>NUCLEOTIDE SEQUENCE [LARGE SCALE GENOMIC DNA]</scope>
    <source>
        <strain evidence="2 3">DSM 45627</strain>
    </source>
</reference>
<dbReference type="OrthoDB" id="3513062at2"/>
<protein>
    <recommendedName>
        <fullName evidence="1">HNH nuclease domain-containing protein</fullName>
    </recommendedName>
</protein>
<evidence type="ECO:0000313" key="2">
    <source>
        <dbReference type="EMBL" id="SHG21328.1"/>
    </source>
</evidence>
<dbReference type="InterPro" id="IPR003870">
    <property type="entry name" value="DUF222"/>
</dbReference>
<name>A0A1M5HZ86_9ACTN</name>
<dbReference type="STRING" id="1206085.SAMN05443575_1695"/>
<gene>
    <name evidence="2" type="ORF">SAMN05443575_1695</name>
</gene>
<dbReference type="AlphaFoldDB" id="A0A1M5HZ86"/>
<dbReference type="EMBL" id="FQVU01000002">
    <property type="protein sequence ID" value="SHG21328.1"/>
    <property type="molecule type" value="Genomic_DNA"/>
</dbReference>
<organism evidence="2 3">
    <name type="scientific">Jatrophihabitans endophyticus</name>
    <dbReference type="NCBI Taxonomy" id="1206085"/>
    <lineage>
        <taxon>Bacteria</taxon>
        <taxon>Bacillati</taxon>
        <taxon>Actinomycetota</taxon>
        <taxon>Actinomycetes</taxon>
        <taxon>Jatrophihabitantales</taxon>
        <taxon>Jatrophihabitantaceae</taxon>
        <taxon>Jatrophihabitans</taxon>
    </lineage>
</organism>
<dbReference type="RefSeq" id="WP_084180847.1">
    <property type="nucleotide sequence ID" value="NZ_FQVU01000002.1"/>
</dbReference>
<feature type="domain" description="HNH nuclease" evidence="1">
    <location>
        <begin position="343"/>
        <end position="395"/>
    </location>
</feature>
<accession>A0A1M5HZ86</accession>
<dbReference type="SMART" id="SM00507">
    <property type="entry name" value="HNHc"/>
    <property type="match status" value="1"/>
</dbReference>
<dbReference type="InterPro" id="IPR003615">
    <property type="entry name" value="HNH_nuc"/>
</dbReference>
<dbReference type="Proteomes" id="UP000186132">
    <property type="component" value="Unassembled WGS sequence"/>
</dbReference>
<evidence type="ECO:0000259" key="1">
    <source>
        <dbReference type="SMART" id="SM00507"/>
    </source>
</evidence>
<evidence type="ECO:0000313" key="3">
    <source>
        <dbReference type="Proteomes" id="UP000186132"/>
    </source>
</evidence>
<keyword evidence="3" id="KW-1185">Reference proteome</keyword>
<sequence>MSAPHKTLRPLHDAVDGLLAIRWDAVARDDLLDTCRALQRVANRLAAVDHELVAELDRRGSAVELGARDTAALLRALLRLHPGEARSRVAAADLIGSRRSLHGEPVPPELPILAAAQAAGDVTVRHAQVIARAVATLPDTVRDEHGPTVERQLVEHARAFDPYALGRIAERVHAHLDPDGLLRDAGYRERHRDLTVAQRPDGSARLDGELTAECAERLLTCLDPLAAPRPAAGGRRDPRTAGQRRHDGLLDALIRLGSTGRLPDAGGVSTTVLLTVAADDWSTGTGVATTGHGAVVPTAIARGWTGGDARELAVGLGHGGADPGRAGGGITGWTDARRLFSGAQRLAMAARDGGCTFPGCPVPAAWCQAHHLLDHADGGPTTTGNGALVCGHDHRVRVAQGWSATIVAGRVAWVPPAWLDPQRTPRVNMLHRPTASAHRDDRPP</sequence>